<dbReference type="InterPro" id="IPR036282">
    <property type="entry name" value="Glutathione-S-Trfase_C_sf"/>
</dbReference>
<evidence type="ECO:0000313" key="3">
    <source>
        <dbReference type="Proteomes" id="UP000005713"/>
    </source>
</evidence>
<dbReference type="PANTHER" id="PTHR42673:SF4">
    <property type="entry name" value="MALEYLACETOACETATE ISOMERASE"/>
    <property type="match status" value="1"/>
</dbReference>
<dbReference type="GO" id="GO:0016034">
    <property type="term" value="F:maleylacetoacetate isomerase activity"/>
    <property type="evidence" value="ECO:0007669"/>
    <property type="project" value="TreeGrafter"/>
</dbReference>
<evidence type="ECO:0000313" key="2">
    <source>
        <dbReference type="EMBL" id="EBA10134.1"/>
    </source>
</evidence>
<dbReference type="eggNOG" id="COG0625">
    <property type="taxonomic scope" value="Bacteria"/>
</dbReference>
<keyword evidence="3" id="KW-1185">Reference proteome</keyword>
<dbReference type="InterPro" id="IPR004045">
    <property type="entry name" value="Glutathione_S-Trfase_N"/>
</dbReference>
<dbReference type="AlphaFoldDB" id="A3JX98"/>
<dbReference type="SUPFAM" id="SSF52833">
    <property type="entry name" value="Thioredoxin-like"/>
    <property type="match status" value="1"/>
</dbReference>
<evidence type="ECO:0000259" key="1">
    <source>
        <dbReference type="PROSITE" id="PS50404"/>
    </source>
</evidence>
<sequence>MRGWLLFDRFGLAVYCRLVDFMKAGVAEQMQDFAPARTVPTLVTEGDGAVIWDSLAIAEELADRYPDAGIWPADPAMRAMARSLAAEMHSGFMALRAACPMNLRTAYVGFTPSDDVTANIRRIETLWTHALERSGGPWLAGPYSAADVFFAPVAARIAGFSIPVGDTCRDYVAAHLADPSFRRWRALGLVQGETLPWYAQDLEAAPWPGPSVREAKAVDSGEPENDACPYSGKAPTHLMQMDGRTFGLCNATCRDKTVADPEAWPAFMALV</sequence>
<dbReference type="SUPFAM" id="SSF47616">
    <property type="entry name" value="GST C-terminal domain-like"/>
    <property type="match status" value="1"/>
</dbReference>
<reference evidence="2 3" key="1">
    <citation type="submission" date="2006-06" db="EMBL/GenBank/DDBJ databases">
        <authorList>
            <person name="Moran M.A."/>
            <person name="Ferriera S."/>
            <person name="Johnson J."/>
            <person name="Kravitz S."/>
            <person name="Beeson K."/>
            <person name="Sutton G."/>
            <person name="Rogers Y.-H."/>
            <person name="Friedman R."/>
            <person name="Frazier M."/>
            <person name="Venter J.C."/>
        </authorList>
    </citation>
    <scope>NUCLEOTIDE SEQUENCE [LARGE SCALE GENOMIC DNA]</scope>
    <source>
        <strain evidence="2 3">E-37</strain>
    </source>
</reference>
<comment type="caution">
    <text evidence="2">The sequence shown here is derived from an EMBL/GenBank/DDBJ whole genome shotgun (WGS) entry which is preliminary data.</text>
</comment>
<dbReference type="GO" id="GO:0006559">
    <property type="term" value="P:L-phenylalanine catabolic process"/>
    <property type="evidence" value="ECO:0007669"/>
    <property type="project" value="TreeGrafter"/>
</dbReference>
<dbReference type="GO" id="GO:0006749">
    <property type="term" value="P:glutathione metabolic process"/>
    <property type="evidence" value="ECO:0007669"/>
    <property type="project" value="TreeGrafter"/>
</dbReference>
<dbReference type="Proteomes" id="UP000005713">
    <property type="component" value="Unassembled WGS sequence"/>
</dbReference>
<proteinExistence type="predicted"/>
<protein>
    <submittedName>
        <fullName evidence="2">Glutathione S-transferase family protein</fullName>
    </submittedName>
</protein>
<dbReference type="Gene3D" id="1.20.1050.10">
    <property type="match status" value="1"/>
</dbReference>
<keyword evidence="2" id="KW-0808">Transferase</keyword>
<accession>A3JX98</accession>
<name>A3JX98_SAGS3</name>
<dbReference type="GO" id="GO:0004364">
    <property type="term" value="F:glutathione transferase activity"/>
    <property type="evidence" value="ECO:0007669"/>
    <property type="project" value="TreeGrafter"/>
</dbReference>
<dbReference type="PROSITE" id="PS50404">
    <property type="entry name" value="GST_NTER"/>
    <property type="match status" value="1"/>
</dbReference>
<gene>
    <name evidence="2" type="ORF">SSE37_19052</name>
</gene>
<dbReference type="InterPro" id="IPR036249">
    <property type="entry name" value="Thioredoxin-like_sf"/>
</dbReference>
<dbReference type="Gene3D" id="3.40.30.10">
    <property type="entry name" value="Glutaredoxin"/>
    <property type="match status" value="1"/>
</dbReference>
<feature type="domain" description="GST N-terminal" evidence="1">
    <location>
        <begin position="1"/>
        <end position="69"/>
    </location>
</feature>
<dbReference type="PANTHER" id="PTHR42673">
    <property type="entry name" value="MALEYLACETOACETATE ISOMERASE"/>
    <property type="match status" value="1"/>
</dbReference>
<dbReference type="CDD" id="cd03194">
    <property type="entry name" value="GST_C_3"/>
    <property type="match status" value="1"/>
</dbReference>
<organism evidence="2 3">
    <name type="scientific">Sagittula stellata (strain ATCC 700073 / DSM 11524 / E-37)</name>
    <dbReference type="NCBI Taxonomy" id="388399"/>
    <lineage>
        <taxon>Bacteria</taxon>
        <taxon>Pseudomonadati</taxon>
        <taxon>Pseudomonadota</taxon>
        <taxon>Alphaproteobacteria</taxon>
        <taxon>Rhodobacterales</taxon>
        <taxon>Roseobacteraceae</taxon>
        <taxon>Sagittula</taxon>
    </lineage>
</organism>
<dbReference type="Pfam" id="PF13409">
    <property type="entry name" value="GST_N_2"/>
    <property type="match status" value="1"/>
</dbReference>
<dbReference type="EMBL" id="AAYA01000001">
    <property type="protein sequence ID" value="EBA10134.1"/>
    <property type="molecule type" value="Genomic_DNA"/>
</dbReference>